<evidence type="ECO:0000313" key="15">
    <source>
        <dbReference type="EMBL" id="KAG6923980.1"/>
    </source>
</evidence>
<feature type="non-terminal residue" evidence="15">
    <location>
        <position position="1"/>
    </location>
</feature>
<dbReference type="GO" id="GO:0005634">
    <property type="term" value="C:nucleus"/>
    <property type="evidence" value="ECO:0007669"/>
    <property type="project" value="UniProtKB-SubCell"/>
</dbReference>
<dbReference type="Pfam" id="PF01352">
    <property type="entry name" value="KRAB"/>
    <property type="match status" value="1"/>
</dbReference>
<dbReference type="SMART" id="SM00349">
    <property type="entry name" value="KRAB"/>
    <property type="match status" value="1"/>
</dbReference>
<comment type="subcellular location">
    <subcellularLocation>
        <location evidence="1">Nucleus</location>
    </subcellularLocation>
</comment>
<evidence type="ECO:0000256" key="10">
    <source>
        <dbReference type="ARBA" id="ARBA00023242"/>
    </source>
</evidence>
<dbReference type="InterPro" id="IPR001909">
    <property type="entry name" value="KRAB"/>
</dbReference>
<evidence type="ECO:0000259" key="14">
    <source>
        <dbReference type="PROSITE" id="PS50805"/>
    </source>
</evidence>
<comment type="caution">
    <text evidence="15">The sequence shown here is derived from an EMBL/GenBank/DDBJ whole genome shotgun (WGS) entry which is preliminary data.</text>
</comment>
<dbReference type="GO" id="GO:0008270">
    <property type="term" value="F:zinc ion binding"/>
    <property type="evidence" value="ECO:0007669"/>
    <property type="project" value="UniProtKB-KW"/>
</dbReference>
<feature type="domain" description="KRAB" evidence="14">
    <location>
        <begin position="1"/>
        <end position="61"/>
    </location>
</feature>
<evidence type="ECO:0000256" key="2">
    <source>
        <dbReference type="ARBA" id="ARBA00006991"/>
    </source>
</evidence>
<dbReference type="Gene3D" id="6.10.140.140">
    <property type="match status" value="1"/>
</dbReference>
<feature type="non-terminal residue" evidence="15">
    <location>
        <position position="178"/>
    </location>
</feature>
<keyword evidence="10" id="KW-0539">Nucleus</keyword>
<name>A0A8T1S544_CHESE</name>
<evidence type="ECO:0000256" key="1">
    <source>
        <dbReference type="ARBA" id="ARBA00004123"/>
    </source>
</evidence>
<dbReference type="InterPro" id="IPR036236">
    <property type="entry name" value="Znf_C2H2_sf"/>
</dbReference>
<gene>
    <name evidence="15" type="ORF">G0U57_018583</name>
</gene>
<dbReference type="Gene3D" id="3.30.160.60">
    <property type="entry name" value="Classic Zinc Finger"/>
    <property type="match status" value="1"/>
</dbReference>
<keyword evidence="7" id="KW-0805">Transcription regulation</keyword>
<reference evidence="15 16" key="1">
    <citation type="journal article" date="2020" name="G3 (Bethesda)">
        <title>Draft Genome of the Common Snapping Turtle, Chelydra serpentina, a Model for Phenotypic Plasticity in Reptiles.</title>
        <authorList>
            <person name="Das D."/>
            <person name="Singh S.K."/>
            <person name="Bierstedt J."/>
            <person name="Erickson A."/>
            <person name="Galli G.L.J."/>
            <person name="Crossley D.A. 2nd"/>
            <person name="Rhen T."/>
        </authorList>
    </citation>
    <scope>NUCLEOTIDE SEQUENCE [LARGE SCALE GENOMIC DNA]</scope>
    <source>
        <strain evidence="15">KW</strain>
    </source>
</reference>
<feature type="region of interest" description="Disordered" evidence="12">
    <location>
        <begin position="35"/>
        <end position="111"/>
    </location>
</feature>
<protein>
    <submittedName>
        <fullName evidence="15">Zinc finger protein 251</fullName>
    </submittedName>
</protein>
<evidence type="ECO:0000256" key="11">
    <source>
        <dbReference type="PROSITE-ProRule" id="PRU00042"/>
    </source>
</evidence>
<dbReference type="PROSITE" id="PS00028">
    <property type="entry name" value="ZINC_FINGER_C2H2_1"/>
    <property type="match status" value="1"/>
</dbReference>
<evidence type="ECO:0000313" key="16">
    <source>
        <dbReference type="Proteomes" id="UP000765507"/>
    </source>
</evidence>
<dbReference type="GO" id="GO:0000981">
    <property type="term" value="F:DNA-binding transcription factor activity, RNA polymerase II-specific"/>
    <property type="evidence" value="ECO:0007669"/>
    <property type="project" value="TreeGrafter"/>
</dbReference>
<evidence type="ECO:0000256" key="4">
    <source>
        <dbReference type="ARBA" id="ARBA00022737"/>
    </source>
</evidence>
<evidence type="ECO:0000256" key="3">
    <source>
        <dbReference type="ARBA" id="ARBA00022723"/>
    </source>
</evidence>
<organism evidence="15 16">
    <name type="scientific">Chelydra serpentina</name>
    <name type="common">Snapping turtle</name>
    <name type="synonym">Testudo serpentina</name>
    <dbReference type="NCBI Taxonomy" id="8475"/>
    <lineage>
        <taxon>Eukaryota</taxon>
        <taxon>Metazoa</taxon>
        <taxon>Chordata</taxon>
        <taxon>Craniata</taxon>
        <taxon>Vertebrata</taxon>
        <taxon>Euteleostomi</taxon>
        <taxon>Archelosauria</taxon>
        <taxon>Testudinata</taxon>
        <taxon>Testudines</taxon>
        <taxon>Cryptodira</taxon>
        <taxon>Durocryptodira</taxon>
        <taxon>Americhelydia</taxon>
        <taxon>Chelydroidea</taxon>
        <taxon>Chelydridae</taxon>
        <taxon>Chelydra</taxon>
    </lineage>
</organism>
<dbReference type="PROSITE" id="PS50805">
    <property type="entry name" value="KRAB"/>
    <property type="match status" value="1"/>
</dbReference>
<evidence type="ECO:0000259" key="13">
    <source>
        <dbReference type="PROSITE" id="PS50157"/>
    </source>
</evidence>
<evidence type="ECO:0000256" key="5">
    <source>
        <dbReference type="ARBA" id="ARBA00022771"/>
    </source>
</evidence>
<keyword evidence="5 11" id="KW-0863">Zinc-finger</keyword>
<dbReference type="SUPFAM" id="SSF57667">
    <property type="entry name" value="beta-beta-alpha zinc fingers"/>
    <property type="match status" value="1"/>
</dbReference>
<dbReference type="PANTHER" id="PTHR24381:SF393">
    <property type="entry name" value="CHROMATIN-LINKED ADAPTOR FOR MSL PROTEINS, ISOFORM B"/>
    <property type="match status" value="1"/>
</dbReference>
<dbReference type="AlphaFoldDB" id="A0A8T1S544"/>
<evidence type="ECO:0000256" key="8">
    <source>
        <dbReference type="ARBA" id="ARBA00023125"/>
    </source>
</evidence>
<accession>A0A8T1S544</accession>
<keyword evidence="8" id="KW-0238">DNA-binding</keyword>
<evidence type="ECO:0000256" key="6">
    <source>
        <dbReference type="ARBA" id="ARBA00022833"/>
    </source>
</evidence>
<dbReference type="SMART" id="SM00355">
    <property type="entry name" value="ZnF_C2H2"/>
    <property type="match status" value="1"/>
</dbReference>
<evidence type="ECO:0000256" key="12">
    <source>
        <dbReference type="SAM" id="MobiDB-lite"/>
    </source>
</evidence>
<keyword evidence="3" id="KW-0479">Metal-binding</keyword>
<dbReference type="InterPro" id="IPR013087">
    <property type="entry name" value="Znf_C2H2_type"/>
</dbReference>
<keyword evidence="16" id="KW-1185">Reference proteome</keyword>
<dbReference type="EMBL" id="JAHGAV010000698">
    <property type="protein sequence ID" value="KAG6923980.1"/>
    <property type="molecule type" value="Genomic_DNA"/>
</dbReference>
<dbReference type="SUPFAM" id="SSF109640">
    <property type="entry name" value="KRAB domain (Kruppel-associated box)"/>
    <property type="match status" value="1"/>
</dbReference>
<feature type="domain" description="C2H2-type" evidence="13">
    <location>
        <begin position="147"/>
        <end position="174"/>
    </location>
</feature>
<comment type="similarity">
    <text evidence="2">Belongs to the krueppel C2H2-type zinc-finger protein family.</text>
</comment>
<keyword evidence="9" id="KW-0804">Transcription</keyword>
<dbReference type="OrthoDB" id="8922241at2759"/>
<evidence type="ECO:0000256" key="9">
    <source>
        <dbReference type="ARBA" id="ARBA00023163"/>
    </source>
</evidence>
<dbReference type="FunFam" id="3.30.160.60:FF:000189">
    <property type="entry name" value="zinc finger protein 133 isoform X1"/>
    <property type="match status" value="1"/>
</dbReference>
<dbReference type="Proteomes" id="UP000765507">
    <property type="component" value="Unassembled WGS sequence"/>
</dbReference>
<dbReference type="InterPro" id="IPR036051">
    <property type="entry name" value="KRAB_dom_sf"/>
</dbReference>
<keyword evidence="6" id="KW-0862">Zinc</keyword>
<evidence type="ECO:0000256" key="7">
    <source>
        <dbReference type="ARBA" id="ARBA00023015"/>
    </source>
</evidence>
<proteinExistence type="inferred from homology"/>
<dbReference type="GO" id="GO:0000977">
    <property type="term" value="F:RNA polymerase II transcription regulatory region sequence-specific DNA binding"/>
    <property type="evidence" value="ECO:0007669"/>
    <property type="project" value="TreeGrafter"/>
</dbReference>
<dbReference type="CDD" id="cd07765">
    <property type="entry name" value="KRAB_A-box"/>
    <property type="match status" value="1"/>
</dbReference>
<dbReference type="Pfam" id="PF00096">
    <property type="entry name" value="zf-C2H2"/>
    <property type="match status" value="1"/>
</dbReference>
<sequence>TFEEMAVYFPEGQWALLDPRHRVLYRDLLGFPVPKPSEISRLDQGEDLQGSEESGIMRSGHTGDGMGSESEEENSQLEGPELVHPHRRMSGRAEGNVSQSPEQGEAWGSQHRLERQLGTQLGKGLDKSCHRPVDTTHQRIRNEERPTICEECGRSFSRSSNLIVHQRLHAGEKPYKCL</sequence>
<keyword evidence="4" id="KW-0677">Repeat</keyword>
<dbReference type="PROSITE" id="PS50157">
    <property type="entry name" value="ZINC_FINGER_C2H2_2"/>
    <property type="match status" value="1"/>
</dbReference>
<dbReference type="PANTHER" id="PTHR24381">
    <property type="entry name" value="ZINC FINGER PROTEIN"/>
    <property type="match status" value="1"/>
</dbReference>